<feature type="compositionally biased region" description="Basic and acidic residues" evidence="10">
    <location>
        <begin position="331"/>
        <end position="341"/>
    </location>
</feature>
<gene>
    <name evidence="12" type="ORF">HGRIS_006880</name>
</gene>
<dbReference type="SUPFAM" id="SSF81301">
    <property type="entry name" value="Nucleotidyltransferase"/>
    <property type="match status" value="1"/>
</dbReference>
<feature type="compositionally biased region" description="Basic and acidic residues" evidence="10">
    <location>
        <begin position="253"/>
        <end position="277"/>
    </location>
</feature>
<dbReference type="Pfam" id="PF14716">
    <property type="entry name" value="HHH_8"/>
    <property type="match status" value="1"/>
</dbReference>
<dbReference type="InterPro" id="IPR043519">
    <property type="entry name" value="NT_sf"/>
</dbReference>
<comment type="catalytic activity">
    <reaction evidence="9">
        <text>DNA(n) + a 2'-deoxyribonucleoside 5'-triphosphate = DNA(n+1) + diphosphate</text>
        <dbReference type="Rhea" id="RHEA:22508"/>
        <dbReference type="Rhea" id="RHEA-COMP:17339"/>
        <dbReference type="Rhea" id="RHEA-COMP:17340"/>
        <dbReference type="ChEBI" id="CHEBI:33019"/>
        <dbReference type="ChEBI" id="CHEBI:61560"/>
        <dbReference type="ChEBI" id="CHEBI:173112"/>
        <dbReference type="EC" id="2.7.7.7"/>
    </reaction>
</comment>
<keyword evidence="5" id="KW-0235">DNA replication</keyword>
<dbReference type="CDD" id="cd00141">
    <property type="entry name" value="NT_POLXc"/>
    <property type="match status" value="1"/>
</dbReference>
<feature type="compositionally biased region" description="Pro residues" evidence="10">
    <location>
        <begin position="560"/>
        <end position="572"/>
    </location>
</feature>
<dbReference type="EC" id="2.7.7.7" evidence="1"/>
<dbReference type="InterPro" id="IPR022312">
    <property type="entry name" value="DNA_pol_X"/>
</dbReference>
<dbReference type="SMART" id="SM00483">
    <property type="entry name" value="POLXc"/>
    <property type="match status" value="1"/>
</dbReference>
<dbReference type="Gene3D" id="1.10.150.20">
    <property type="entry name" value="5' to 3' exonuclease, C-terminal subdomain"/>
    <property type="match status" value="1"/>
</dbReference>
<protein>
    <recommendedName>
        <fullName evidence="1">DNA-directed DNA polymerase</fullName>
        <ecNumber evidence="1">2.7.7.7</ecNumber>
    </recommendedName>
</protein>
<feature type="region of interest" description="Disordered" evidence="10">
    <location>
        <begin position="317"/>
        <end position="346"/>
    </location>
</feature>
<dbReference type="InterPro" id="IPR029398">
    <property type="entry name" value="PolB_thumb"/>
</dbReference>
<dbReference type="PANTHER" id="PTHR11276:SF28">
    <property type="entry name" value="DNA POLYMERASE LAMBDA"/>
    <property type="match status" value="1"/>
</dbReference>
<evidence type="ECO:0000256" key="7">
    <source>
        <dbReference type="ARBA" id="ARBA00022932"/>
    </source>
</evidence>
<dbReference type="Proteomes" id="UP001556367">
    <property type="component" value="Unassembled WGS sequence"/>
</dbReference>
<feature type="compositionally biased region" description="Basic and acidic residues" evidence="10">
    <location>
        <begin position="507"/>
        <end position="516"/>
    </location>
</feature>
<feature type="compositionally biased region" description="Low complexity" evidence="10">
    <location>
        <begin position="287"/>
        <end position="305"/>
    </location>
</feature>
<keyword evidence="7" id="KW-0239">DNA-directed DNA polymerase</keyword>
<name>A0ABR3JAN0_9AGAR</name>
<accession>A0ABR3JAN0</accession>
<feature type="compositionally biased region" description="Low complexity" evidence="10">
    <location>
        <begin position="133"/>
        <end position="143"/>
    </location>
</feature>
<dbReference type="InterPro" id="IPR010996">
    <property type="entry name" value="HHH_MUS81"/>
</dbReference>
<dbReference type="PROSITE" id="PS50172">
    <property type="entry name" value="BRCT"/>
    <property type="match status" value="1"/>
</dbReference>
<keyword evidence="13" id="KW-1185">Reference proteome</keyword>
<dbReference type="SUPFAM" id="SSF81585">
    <property type="entry name" value="PsbU/PolX domain-like"/>
    <property type="match status" value="1"/>
</dbReference>
<feature type="region of interest" description="Disordered" evidence="10">
    <location>
        <begin position="94"/>
        <end position="114"/>
    </location>
</feature>
<organism evidence="12 13">
    <name type="scientific">Hohenbuehelia grisea</name>
    <dbReference type="NCBI Taxonomy" id="104357"/>
    <lineage>
        <taxon>Eukaryota</taxon>
        <taxon>Fungi</taxon>
        <taxon>Dikarya</taxon>
        <taxon>Basidiomycota</taxon>
        <taxon>Agaricomycotina</taxon>
        <taxon>Agaricomycetes</taxon>
        <taxon>Agaricomycetidae</taxon>
        <taxon>Agaricales</taxon>
        <taxon>Pleurotineae</taxon>
        <taxon>Pleurotaceae</taxon>
        <taxon>Hohenbuehelia</taxon>
    </lineage>
</organism>
<feature type="region of interest" description="Disordered" evidence="10">
    <location>
        <begin position="548"/>
        <end position="587"/>
    </location>
</feature>
<dbReference type="Gene3D" id="3.30.460.10">
    <property type="entry name" value="Beta Polymerase, domain 2"/>
    <property type="match status" value="1"/>
</dbReference>
<keyword evidence="4" id="KW-0548">Nucleotidyltransferase</keyword>
<feature type="compositionally biased region" description="Polar residues" evidence="10">
    <location>
        <begin position="148"/>
        <end position="157"/>
    </location>
</feature>
<dbReference type="InterPro" id="IPR018944">
    <property type="entry name" value="DNA_pol_lambd_fingers_domain"/>
</dbReference>
<keyword evidence="8" id="KW-0234">DNA repair</keyword>
<dbReference type="InterPro" id="IPR028207">
    <property type="entry name" value="DNA_pol_B_palm_palm"/>
</dbReference>
<evidence type="ECO:0000313" key="12">
    <source>
        <dbReference type="EMBL" id="KAL0952632.1"/>
    </source>
</evidence>
<evidence type="ECO:0000256" key="9">
    <source>
        <dbReference type="ARBA" id="ARBA00049244"/>
    </source>
</evidence>
<feature type="compositionally biased region" description="Low complexity" evidence="10">
    <location>
        <begin position="214"/>
        <end position="224"/>
    </location>
</feature>
<feature type="region of interest" description="Disordered" evidence="10">
    <location>
        <begin position="41"/>
        <end position="67"/>
    </location>
</feature>
<dbReference type="SUPFAM" id="SSF47802">
    <property type="entry name" value="DNA polymerase beta, N-terminal domain-like"/>
    <property type="match status" value="1"/>
</dbReference>
<evidence type="ECO:0000313" key="13">
    <source>
        <dbReference type="Proteomes" id="UP001556367"/>
    </source>
</evidence>
<evidence type="ECO:0000259" key="11">
    <source>
        <dbReference type="PROSITE" id="PS50172"/>
    </source>
</evidence>
<feature type="region of interest" description="Disordered" evidence="10">
    <location>
        <begin position="133"/>
        <end position="157"/>
    </location>
</feature>
<dbReference type="Pfam" id="PF10391">
    <property type="entry name" value="DNA_pol_lambd_f"/>
    <property type="match status" value="1"/>
</dbReference>
<feature type="domain" description="BRCT" evidence="11">
    <location>
        <begin position="373"/>
        <end position="456"/>
    </location>
</feature>
<dbReference type="PRINTS" id="PR00869">
    <property type="entry name" value="DNAPOLX"/>
</dbReference>
<keyword evidence="3" id="KW-0808">Transferase</keyword>
<evidence type="ECO:0000256" key="3">
    <source>
        <dbReference type="ARBA" id="ARBA00022679"/>
    </source>
</evidence>
<evidence type="ECO:0000256" key="2">
    <source>
        <dbReference type="ARBA" id="ARBA00022634"/>
    </source>
</evidence>
<dbReference type="Gene3D" id="1.10.150.110">
    <property type="entry name" value="DNA polymerase beta, N-terminal domain-like"/>
    <property type="match status" value="1"/>
</dbReference>
<dbReference type="InterPro" id="IPR001357">
    <property type="entry name" value="BRCT_dom"/>
</dbReference>
<dbReference type="EMBL" id="JASNQZ010000010">
    <property type="protein sequence ID" value="KAL0952632.1"/>
    <property type="molecule type" value="Genomic_DNA"/>
</dbReference>
<feature type="compositionally biased region" description="Basic residues" evidence="10">
    <location>
        <begin position="493"/>
        <end position="506"/>
    </location>
</feature>
<dbReference type="Gene3D" id="3.30.210.10">
    <property type="entry name" value="DNA polymerase, thumb domain"/>
    <property type="match status" value="1"/>
</dbReference>
<evidence type="ECO:0000256" key="1">
    <source>
        <dbReference type="ARBA" id="ARBA00012417"/>
    </source>
</evidence>
<feature type="compositionally biased region" description="Low complexity" evidence="10">
    <location>
        <begin position="573"/>
        <end position="583"/>
    </location>
</feature>
<dbReference type="InterPro" id="IPR027421">
    <property type="entry name" value="DNA_pol_lamdba_lyase_dom_sf"/>
</dbReference>
<dbReference type="InterPro" id="IPR002008">
    <property type="entry name" value="DNA_pol_X_beta-like"/>
</dbReference>
<dbReference type="Pfam" id="PF14791">
    <property type="entry name" value="DNA_pol_B_thumb"/>
    <property type="match status" value="1"/>
</dbReference>
<evidence type="ECO:0000256" key="6">
    <source>
        <dbReference type="ARBA" id="ARBA00022763"/>
    </source>
</evidence>
<proteinExistence type="predicted"/>
<dbReference type="InterPro" id="IPR037160">
    <property type="entry name" value="DNA_Pol_thumb_sf"/>
</dbReference>
<dbReference type="Pfam" id="PF14792">
    <property type="entry name" value="DNA_pol_B_palm"/>
    <property type="match status" value="1"/>
</dbReference>
<feature type="region of interest" description="Disordered" evidence="10">
    <location>
        <begin position="247"/>
        <end position="305"/>
    </location>
</feature>
<evidence type="ECO:0000256" key="8">
    <source>
        <dbReference type="ARBA" id="ARBA00023204"/>
    </source>
</evidence>
<feature type="region of interest" description="Disordered" evidence="10">
    <location>
        <begin position="171"/>
        <end position="235"/>
    </location>
</feature>
<evidence type="ECO:0000256" key="5">
    <source>
        <dbReference type="ARBA" id="ARBA00022705"/>
    </source>
</evidence>
<dbReference type="InterPro" id="IPR002054">
    <property type="entry name" value="DNA-dir_DNA_pol_X"/>
</dbReference>
<reference evidence="13" key="1">
    <citation type="submission" date="2024-06" db="EMBL/GenBank/DDBJ databases">
        <title>Multi-omics analyses provide insights into the biosynthesis of the anticancer antibiotic pleurotin in Hohenbuehelia grisea.</title>
        <authorList>
            <person name="Weaver J.A."/>
            <person name="Alberti F."/>
        </authorList>
    </citation>
    <scope>NUCLEOTIDE SEQUENCE [LARGE SCALE GENOMIC DNA]</scope>
    <source>
        <strain evidence="13">T-177</strain>
    </source>
</reference>
<comment type="caution">
    <text evidence="12">The sequence shown here is derived from an EMBL/GenBank/DDBJ whole genome shotgun (WGS) entry which is preliminary data.</text>
</comment>
<keyword evidence="2" id="KW-0237">DNA synthesis</keyword>
<evidence type="ECO:0000256" key="10">
    <source>
        <dbReference type="SAM" id="MobiDB-lite"/>
    </source>
</evidence>
<evidence type="ECO:0000256" key="4">
    <source>
        <dbReference type="ARBA" id="ARBA00022695"/>
    </source>
</evidence>
<feature type="region of interest" description="Disordered" evidence="10">
    <location>
        <begin position="600"/>
        <end position="636"/>
    </location>
</feature>
<dbReference type="PRINTS" id="PR00870">
    <property type="entry name" value="DNAPOLXBETA"/>
</dbReference>
<dbReference type="PANTHER" id="PTHR11276">
    <property type="entry name" value="DNA POLYMERASE TYPE-X FAMILY MEMBER"/>
    <property type="match status" value="1"/>
</dbReference>
<sequence>MLPEEIEIYYAEQEARMNLPDDDEEFFATVVTPRRTGACLTPQTSDVRSDLVHQRHPSNSGAFIPLNVPTEISSASNATSGDSGNLKRKSVDLTEKHGHDARHKRVRSSTDAPTAHAQLASEMDIDHAIQAFSPPAVSSSSPVDKTTLRTPGDSSSAVDVSMIEDVSLFTEGSFRQDRRPASPASKLPAPVKNTKKNFKTGKQTAKPRKYVHLQPQPDVQISDDPQPPSSPIENINSFALSTSYFAPQATSTQRDEVLKEVGHKAARPRDKVIKIDRPSVPQPSKHPATARSSSPSTPASGSGVSLEASVSVGPIKRQARSAIHASAVESVKSKPPQEKGKKTAKKPTPYEFAVTLIENAAARMAQRPDAKPKHSQYLKGKCIFYCGGDNLYASESTRNKMTLILRHGGTLLPVYDPAITTHIVTDGAEAVTLRNLGLKSLKDIPEHIPAVRWGWVAAGRDRRRRSENQGREEYELEMDDCVTNAAFHIRHGLRAHQSRGKLKQGSKGKEKAKPEQDTTATEDGQARHSEPSTILEFTQTMPAGRDAVSVPETSKQALVSPPPSPKTRPPPAATTASSSASASNDLNNDPLAEFYAQARAQRDNVQSGSEASDDLTDDEDVKHSRGPAPRRGWTCDKKETQRNTCVNQDIIDKLQELMELHKAKPGSDDRWRVFSYGKCIRALKNHPTRIKTLAEARSIRGVGEKTAQKIMEILNTGDLQRIKYERSEDVTVTHIFQGIYGVGQSTAWKWYANGCRSLQDVKTGVGGVKLSPAQAIGLKFYDDINSRMPRSEAQSIFHLIKPIALSIDPDLFIEIMGSFRRGKATCGDIDVMITRDPKDGRTHAGVVKTLLGKLHDAGIVTEDLALPDESDELECVYRGLCRLPAEGSKRRRLDILAVAWESRGAALLYYTGDDIFNRAMRLKANYMGYSLNQRGLFRGVVRDPRDRRVKTNKGTMIASETEEEIFKILGVPWQEPHERVRG</sequence>
<keyword evidence="6" id="KW-0227">DNA damage</keyword>
<feature type="compositionally biased region" description="Basic residues" evidence="10">
    <location>
        <begin position="193"/>
        <end position="211"/>
    </location>
</feature>
<feature type="region of interest" description="Disordered" evidence="10">
    <location>
        <begin position="493"/>
        <end position="532"/>
    </location>
</feature>